<comment type="caution">
    <text evidence="2">The sequence shown here is derived from an EMBL/GenBank/DDBJ whole genome shotgun (WGS) entry which is preliminary data.</text>
</comment>
<dbReference type="AlphaFoldDB" id="A0A2M7LIL7"/>
<name>A0A2M7LIL7_9BACT</name>
<dbReference type="EMBL" id="PFJG01000050">
    <property type="protein sequence ID" value="PIX67922.1"/>
    <property type="molecule type" value="Genomic_DNA"/>
</dbReference>
<evidence type="ECO:0000313" key="3">
    <source>
        <dbReference type="Proteomes" id="UP000229531"/>
    </source>
</evidence>
<gene>
    <name evidence="2" type="ORF">COZ41_02440</name>
</gene>
<sequence length="129" mass="15563">MNKDEAVMVWINGAKRDKKMAEDSFVMKHYDWSLFFWQLVLEKVLKAVLLLREKEIIWTHNLTLLAKRAEITLTEDEMKELNEISTFNIEARYENIKSEFYLKANKKFASSWVIICNKFYKKFIMEIEK</sequence>
<feature type="domain" description="HEPN" evidence="1">
    <location>
        <begin position="11"/>
        <end position="119"/>
    </location>
</feature>
<dbReference type="Pfam" id="PF05168">
    <property type="entry name" value="HEPN"/>
    <property type="match status" value="1"/>
</dbReference>
<accession>A0A2M7LIL7</accession>
<reference evidence="3" key="1">
    <citation type="submission" date="2017-09" db="EMBL/GenBank/DDBJ databases">
        <title>Depth-based differentiation of microbial function through sediment-hosted aquifers and enrichment of novel symbionts in the deep terrestrial subsurface.</title>
        <authorList>
            <person name="Probst A.J."/>
            <person name="Ladd B."/>
            <person name="Jarett J.K."/>
            <person name="Geller-Mcgrath D.E."/>
            <person name="Sieber C.M.K."/>
            <person name="Emerson J.B."/>
            <person name="Anantharaman K."/>
            <person name="Thomas B.C."/>
            <person name="Malmstrom R."/>
            <person name="Stieglmeier M."/>
            <person name="Klingl A."/>
            <person name="Woyke T."/>
            <person name="Ryan C.M."/>
            <person name="Banfield J.F."/>
        </authorList>
    </citation>
    <scope>NUCLEOTIDE SEQUENCE [LARGE SCALE GENOMIC DNA]</scope>
</reference>
<dbReference type="PROSITE" id="PS50910">
    <property type="entry name" value="HEPN"/>
    <property type="match status" value="1"/>
</dbReference>
<organism evidence="2 3">
    <name type="scientific">Candidatus Shapirobacteria bacterium CG_4_10_14_3_um_filter_35_13</name>
    <dbReference type="NCBI Taxonomy" id="1974873"/>
    <lineage>
        <taxon>Bacteria</taxon>
        <taxon>Candidatus Shapironibacteriota</taxon>
    </lineage>
</organism>
<dbReference type="SUPFAM" id="SSF81593">
    <property type="entry name" value="Nucleotidyltransferase substrate binding subunit/domain"/>
    <property type="match status" value="1"/>
</dbReference>
<dbReference type="Gene3D" id="1.20.120.330">
    <property type="entry name" value="Nucleotidyltransferases domain 2"/>
    <property type="match status" value="1"/>
</dbReference>
<dbReference type="InterPro" id="IPR007842">
    <property type="entry name" value="HEPN_dom"/>
</dbReference>
<evidence type="ECO:0000259" key="1">
    <source>
        <dbReference type="PROSITE" id="PS50910"/>
    </source>
</evidence>
<dbReference type="Proteomes" id="UP000229531">
    <property type="component" value="Unassembled WGS sequence"/>
</dbReference>
<evidence type="ECO:0000313" key="2">
    <source>
        <dbReference type="EMBL" id="PIX67922.1"/>
    </source>
</evidence>
<protein>
    <recommendedName>
        <fullName evidence="1">HEPN domain-containing protein</fullName>
    </recommendedName>
</protein>
<proteinExistence type="predicted"/>
<dbReference type="SMART" id="SM00748">
    <property type="entry name" value="HEPN"/>
    <property type="match status" value="1"/>
</dbReference>